<proteinExistence type="predicted"/>
<feature type="domain" description="HTH tetR-type" evidence="5">
    <location>
        <begin position="15"/>
        <end position="75"/>
    </location>
</feature>
<dbReference type="AlphaFoldDB" id="A0A2N7S6I4"/>
<dbReference type="RefSeq" id="WP_102598211.1">
    <property type="nucleotide sequence ID" value="NZ_PNQX01000001.1"/>
</dbReference>
<evidence type="ECO:0000259" key="5">
    <source>
        <dbReference type="PROSITE" id="PS50977"/>
    </source>
</evidence>
<dbReference type="GO" id="GO:0003700">
    <property type="term" value="F:DNA-binding transcription factor activity"/>
    <property type="evidence" value="ECO:0007669"/>
    <property type="project" value="TreeGrafter"/>
</dbReference>
<name>A0A2N7S6I4_9MICC</name>
<dbReference type="InterPro" id="IPR050109">
    <property type="entry name" value="HTH-type_TetR-like_transc_reg"/>
</dbReference>
<dbReference type="PANTHER" id="PTHR30055">
    <property type="entry name" value="HTH-TYPE TRANSCRIPTIONAL REGULATOR RUTR"/>
    <property type="match status" value="1"/>
</dbReference>
<dbReference type="Proteomes" id="UP000235739">
    <property type="component" value="Unassembled WGS sequence"/>
</dbReference>
<dbReference type="PANTHER" id="PTHR30055:SF234">
    <property type="entry name" value="HTH-TYPE TRANSCRIPTIONAL REGULATOR BETI"/>
    <property type="match status" value="1"/>
</dbReference>
<keyword evidence="2 4" id="KW-0238">DNA-binding</keyword>
<dbReference type="Gene3D" id="1.10.10.60">
    <property type="entry name" value="Homeodomain-like"/>
    <property type="match status" value="1"/>
</dbReference>
<dbReference type="GO" id="GO:0000976">
    <property type="term" value="F:transcription cis-regulatory region binding"/>
    <property type="evidence" value="ECO:0007669"/>
    <property type="project" value="TreeGrafter"/>
</dbReference>
<reference evidence="6 7" key="1">
    <citation type="journal article" date="2017" name="Elife">
        <title>Extensive horizontal gene transfer in cheese-associated bacteria.</title>
        <authorList>
            <person name="Bonham K.S."/>
            <person name="Wolfe B.E."/>
            <person name="Dutton R.J."/>
        </authorList>
    </citation>
    <scope>NUCLEOTIDE SEQUENCE [LARGE SCALE GENOMIC DNA]</scope>
    <source>
        <strain evidence="6 7">JB182</strain>
    </source>
</reference>
<protein>
    <recommendedName>
        <fullName evidence="5">HTH tetR-type domain-containing protein</fullName>
    </recommendedName>
</protein>
<organism evidence="6 7">
    <name type="scientific">Glutamicibacter arilaitensis</name>
    <dbReference type="NCBI Taxonomy" id="256701"/>
    <lineage>
        <taxon>Bacteria</taxon>
        <taxon>Bacillati</taxon>
        <taxon>Actinomycetota</taxon>
        <taxon>Actinomycetes</taxon>
        <taxon>Micrococcales</taxon>
        <taxon>Micrococcaceae</taxon>
        <taxon>Glutamicibacter</taxon>
    </lineage>
</organism>
<dbReference type="InterPro" id="IPR009057">
    <property type="entry name" value="Homeodomain-like_sf"/>
</dbReference>
<evidence type="ECO:0000313" key="6">
    <source>
        <dbReference type="EMBL" id="PMQ21749.1"/>
    </source>
</evidence>
<dbReference type="Gene3D" id="1.10.357.10">
    <property type="entry name" value="Tetracycline Repressor, domain 2"/>
    <property type="match status" value="1"/>
</dbReference>
<comment type="caution">
    <text evidence="6">The sequence shown here is derived from an EMBL/GenBank/DDBJ whole genome shotgun (WGS) entry which is preliminary data.</text>
</comment>
<evidence type="ECO:0000313" key="7">
    <source>
        <dbReference type="Proteomes" id="UP000235739"/>
    </source>
</evidence>
<feature type="DNA-binding region" description="H-T-H motif" evidence="4">
    <location>
        <begin position="38"/>
        <end position="57"/>
    </location>
</feature>
<evidence type="ECO:0000256" key="3">
    <source>
        <dbReference type="ARBA" id="ARBA00023163"/>
    </source>
</evidence>
<keyword evidence="3" id="KW-0804">Transcription</keyword>
<dbReference type="InterPro" id="IPR001647">
    <property type="entry name" value="HTH_TetR"/>
</dbReference>
<dbReference type="PROSITE" id="PS50977">
    <property type="entry name" value="HTH_TETR_2"/>
    <property type="match status" value="1"/>
</dbReference>
<dbReference type="Pfam" id="PF00440">
    <property type="entry name" value="TetR_N"/>
    <property type="match status" value="1"/>
</dbReference>
<dbReference type="SUPFAM" id="SSF46689">
    <property type="entry name" value="Homeodomain-like"/>
    <property type="match status" value="1"/>
</dbReference>
<evidence type="ECO:0000256" key="2">
    <source>
        <dbReference type="ARBA" id="ARBA00023125"/>
    </source>
</evidence>
<keyword evidence="1" id="KW-0805">Transcription regulation</keyword>
<sequence>MTSPSSGTRRELNKRATKQAIVEAVADLLRNGAGTALTATQIAEAAGVSRRTLFNYFPSVDAVFSYPLHQVLGNMVDSISDLTDSMPLVEAILESLKSDEVSQLLGQVAQFGAFLRTEEAKCGFPAMMGEWQNATAEVIEKVARRYPQADSFSIRVFTHALLGAGQAAFDEWIEHLPVDETHGLDISPELISVFHSLITRAMKTLDQGFSALPLTSTSTLKDI</sequence>
<evidence type="ECO:0000256" key="4">
    <source>
        <dbReference type="PROSITE-ProRule" id="PRU00335"/>
    </source>
</evidence>
<dbReference type="EMBL" id="PNQX01000001">
    <property type="protein sequence ID" value="PMQ21749.1"/>
    <property type="molecule type" value="Genomic_DNA"/>
</dbReference>
<gene>
    <name evidence="6" type="ORF">CIK84_09540</name>
</gene>
<accession>A0A2N7S6I4</accession>
<evidence type="ECO:0000256" key="1">
    <source>
        <dbReference type="ARBA" id="ARBA00023015"/>
    </source>
</evidence>